<dbReference type="InterPro" id="IPR043834">
    <property type="entry name" value="REC"/>
</dbReference>
<evidence type="ECO:0000259" key="1">
    <source>
        <dbReference type="Pfam" id="PF19192"/>
    </source>
</evidence>
<organism evidence="2 3">
    <name type="scientific">Leptonema illini DSM 21528</name>
    <dbReference type="NCBI Taxonomy" id="929563"/>
    <lineage>
        <taxon>Bacteria</taxon>
        <taxon>Pseudomonadati</taxon>
        <taxon>Spirochaetota</taxon>
        <taxon>Spirochaetia</taxon>
        <taxon>Leptospirales</taxon>
        <taxon>Leptospiraceae</taxon>
        <taxon>Leptonema</taxon>
    </lineage>
</organism>
<reference evidence="2 3" key="1">
    <citation type="submission" date="2011-10" db="EMBL/GenBank/DDBJ databases">
        <title>The Improved High-Quality Draft genome of Leptonema illini DSM 21528.</title>
        <authorList>
            <consortium name="US DOE Joint Genome Institute (JGI-PGF)"/>
            <person name="Lucas S."/>
            <person name="Copeland A."/>
            <person name="Lapidus A."/>
            <person name="Glavina del Rio T."/>
            <person name="Dalin E."/>
            <person name="Tice H."/>
            <person name="Bruce D."/>
            <person name="Goodwin L."/>
            <person name="Pitluck S."/>
            <person name="Peters L."/>
            <person name="Mikhailova N."/>
            <person name="Held B."/>
            <person name="Kyrpides N."/>
            <person name="Mavromatis K."/>
            <person name="Ivanova N."/>
            <person name="Markowitz V."/>
            <person name="Cheng J.-F."/>
            <person name="Hugenholtz P."/>
            <person name="Woyke T."/>
            <person name="Wu D."/>
            <person name="Gronow S."/>
            <person name="Wellnitz S."/>
            <person name="Brambilla E.-M."/>
            <person name="Klenk H.-P."/>
            <person name="Eisen J.A."/>
        </authorList>
    </citation>
    <scope>NUCLEOTIDE SEQUENCE [LARGE SCALE GENOMIC DNA]</scope>
    <source>
        <strain evidence="2 3">DSM 21528</strain>
    </source>
</reference>
<dbReference type="Pfam" id="PF19192">
    <property type="entry name" value="Response_reg_2"/>
    <property type="match status" value="1"/>
</dbReference>
<protein>
    <recommendedName>
        <fullName evidence="1">Response receiver domain-containing protein</fullName>
    </recommendedName>
</protein>
<sequence>MTATIEDLRSQIARKYCRTLTVIDDDAYQTGTWESTNPVIDETYVALVKKCNEDSILCHLQYYPNGKLGGPDIEFYKKYYDRAVQTAKNSEVVILDWYLGAESSEHSIALLKELAADGALRFVIVYTKHKEDATSSLESEGYHRLTISTNHSNSPVEDDDTFQPIGVHDSQTAAVDFFSNENSSIFILVQDKPSEPEKNTPDLLTLITQLMLAAYPDFLHWAGLELHTFIREKMPQLISKLPTGTDHAIVYQSLFTDLPDDVAHQVAVIHLEQMEHELFKEPLQAVCDLYLHQAIEKDKEWTKIKDEPTIKKRDNARTKINEKEKTGTNGLKLTTAMNQPDSAFRAHTKLAYIQESYIDISQEKLLLRRGTIFKKKQATDDGWDFLLCITPECDLYRLNDGQHIHFIQGRRKDNLDKTSGPLFFQTFVSESTQIEWESFRTKVILAPTGSAAGFPSISDAAFTDYEYVGQIKSRFVDRIMQRGWSQQTRVGVDTAEYIRFVRSEK</sequence>
<dbReference type="Proteomes" id="UP000005737">
    <property type="component" value="Unassembled WGS sequence"/>
</dbReference>
<feature type="domain" description="Response receiver" evidence="1">
    <location>
        <begin position="16"/>
        <end position="169"/>
    </location>
</feature>
<dbReference type="HOGENOM" id="CLU_539457_0_0_12"/>
<gene>
    <name evidence="2" type="ORF">Lepil_2196</name>
</gene>
<dbReference type="RefSeq" id="WP_002772572.1">
    <property type="nucleotide sequence ID" value="NZ_JH597773.1"/>
</dbReference>
<dbReference type="AlphaFoldDB" id="H2CGF8"/>
<keyword evidence="3" id="KW-1185">Reference proteome</keyword>
<dbReference type="EMBL" id="JH597773">
    <property type="protein sequence ID" value="EHQ06873.1"/>
    <property type="molecule type" value="Genomic_DNA"/>
</dbReference>
<evidence type="ECO:0000313" key="2">
    <source>
        <dbReference type="EMBL" id="EHQ06873.1"/>
    </source>
</evidence>
<dbReference type="STRING" id="183.GCA_002009735_02516"/>
<name>H2CGF8_9LEPT</name>
<proteinExistence type="predicted"/>
<evidence type="ECO:0000313" key="3">
    <source>
        <dbReference type="Proteomes" id="UP000005737"/>
    </source>
</evidence>
<accession>H2CGF8</accession>